<keyword evidence="2" id="KW-1185">Reference proteome</keyword>
<sequence length="93" mass="10451">MMQQPRDDPQANIETLKDVPLWGTAAGTCFFSWRLELQVSTPVPRPRFPSETQVVIPAAPSAMTHPPLMDLSLEGRPLRLLLPRSRRFLEDAG</sequence>
<evidence type="ECO:0000313" key="1">
    <source>
        <dbReference type="EMBL" id="MPC11963.1"/>
    </source>
</evidence>
<accession>A0A5B7CWY8</accession>
<dbReference type="Proteomes" id="UP000324222">
    <property type="component" value="Unassembled WGS sequence"/>
</dbReference>
<dbReference type="AlphaFoldDB" id="A0A5B7CWY8"/>
<comment type="caution">
    <text evidence="1">The sequence shown here is derived from an EMBL/GenBank/DDBJ whole genome shotgun (WGS) entry which is preliminary data.</text>
</comment>
<name>A0A5B7CWY8_PORTR</name>
<gene>
    <name evidence="1" type="ORF">E2C01_004639</name>
</gene>
<reference evidence="1 2" key="1">
    <citation type="submission" date="2019-05" db="EMBL/GenBank/DDBJ databases">
        <title>Another draft genome of Portunus trituberculatus and its Hox gene families provides insights of decapod evolution.</title>
        <authorList>
            <person name="Jeong J.-H."/>
            <person name="Song I."/>
            <person name="Kim S."/>
            <person name="Choi T."/>
            <person name="Kim D."/>
            <person name="Ryu S."/>
            <person name="Kim W."/>
        </authorList>
    </citation>
    <scope>NUCLEOTIDE SEQUENCE [LARGE SCALE GENOMIC DNA]</scope>
    <source>
        <tissue evidence="1">Muscle</tissue>
    </source>
</reference>
<protein>
    <submittedName>
        <fullName evidence="1">Uncharacterized protein</fullName>
    </submittedName>
</protein>
<organism evidence="1 2">
    <name type="scientific">Portunus trituberculatus</name>
    <name type="common">Swimming crab</name>
    <name type="synonym">Neptunus trituberculatus</name>
    <dbReference type="NCBI Taxonomy" id="210409"/>
    <lineage>
        <taxon>Eukaryota</taxon>
        <taxon>Metazoa</taxon>
        <taxon>Ecdysozoa</taxon>
        <taxon>Arthropoda</taxon>
        <taxon>Crustacea</taxon>
        <taxon>Multicrustacea</taxon>
        <taxon>Malacostraca</taxon>
        <taxon>Eumalacostraca</taxon>
        <taxon>Eucarida</taxon>
        <taxon>Decapoda</taxon>
        <taxon>Pleocyemata</taxon>
        <taxon>Brachyura</taxon>
        <taxon>Eubrachyura</taxon>
        <taxon>Portunoidea</taxon>
        <taxon>Portunidae</taxon>
        <taxon>Portuninae</taxon>
        <taxon>Portunus</taxon>
    </lineage>
</organism>
<evidence type="ECO:0000313" key="2">
    <source>
        <dbReference type="Proteomes" id="UP000324222"/>
    </source>
</evidence>
<proteinExistence type="predicted"/>
<dbReference type="EMBL" id="VSRR010000190">
    <property type="protein sequence ID" value="MPC11963.1"/>
    <property type="molecule type" value="Genomic_DNA"/>
</dbReference>